<dbReference type="InterPro" id="IPR043519">
    <property type="entry name" value="NT_sf"/>
</dbReference>
<name>A0AAT9HP46_9ACTN</name>
<accession>A0AAT9HP46</accession>
<evidence type="ECO:0000313" key="2">
    <source>
        <dbReference type="EMBL" id="BFO19026.1"/>
    </source>
</evidence>
<sequence length="293" mass="31763">MSRTPVLPGEVRAYVEELVRRTRAVCGPRLVSVFAVGSLALGDYRHGRSDIDVTVVVDRSLPGRAPAELARVLAHPGLVCPAAGLELVVYPADAVARPSGRAGYLMDLNTGPSLPERVSHDAEEASAFWYVLDRSVAWQAGLPLFGAPVREVVAAPARGDVLAALRASVREHAEGTGHVGDNRVLNGCRSVVWCRTGRWVAKRRAGEAVAASEARFWPLVSSALRSFELPRENALALPVWAVREFLTWVAGTVDEAAGPRQGRRGRVRICGAASRVGHRLGEAWRRRACPWRH</sequence>
<gene>
    <name evidence="2" type="ORF">SHKM778_54140</name>
</gene>
<organism evidence="2">
    <name type="scientific">Streptomyces haneummycinicus</name>
    <dbReference type="NCBI Taxonomy" id="3074435"/>
    <lineage>
        <taxon>Bacteria</taxon>
        <taxon>Bacillati</taxon>
        <taxon>Actinomycetota</taxon>
        <taxon>Actinomycetes</taxon>
        <taxon>Kitasatosporales</taxon>
        <taxon>Streptomycetaceae</taxon>
        <taxon>Streptomyces</taxon>
    </lineage>
</organism>
<dbReference type="GO" id="GO:0016779">
    <property type="term" value="F:nucleotidyltransferase activity"/>
    <property type="evidence" value="ECO:0007669"/>
    <property type="project" value="InterPro"/>
</dbReference>
<feature type="domain" description="Polymerase nucleotidyl transferase" evidence="1">
    <location>
        <begin position="30"/>
        <end position="62"/>
    </location>
</feature>
<evidence type="ECO:0000259" key="1">
    <source>
        <dbReference type="Pfam" id="PF01909"/>
    </source>
</evidence>
<dbReference type="SUPFAM" id="SSF81301">
    <property type="entry name" value="Nucleotidyltransferase"/>
    <property type="match status" value="1"/>
</dbReference>
<proteinExistence type="predicted"/>
<protein>
    <recommendedName>
        <fullName evidence="1">Polymerase nucleotidyl transferase domain-containing protein</fullName>
    </recommendedName>
</protein>
<dbReference type="InterPro" id="IPR002934">
    <property type="entry name" value="Polymerase_NTP_transf_dom"/>
</dbReference>
<dbReference type="Gene3D" id="3.30.460.10">
    <property type="entry name" value="Beta Polymerase, domain 2"/>
    <property type="match status" value="1"/>
</dbReference>
<dbReference type="EMBL" id="AP035768">
    <property type="protein sequence ID" value="BFO19026.1"/>
    <property type="molecule type" value="Genomic_DNA"/>
</dbReference>
<reference evidence="2" key="1">
    <citation type="submission" date="2024-06" db="EMBL/GenBank/DDBJ databases">
        <authorList>
            <consortium name="consrtm"/>
            <person name="Uemura M."/>
            <person name="Terahara T."/>
        </authorList>
    </citation>
    <scope>NUCLEOTIDE SEQUENCE</scope>
    <source>
        <strain evidence="2">KM77-8</strain>
    </source>
</reference>
<dbReference type="CDD" id="cd05403">
    <property type="entry name" value="NT_KNTase_like"/>
    <property type="match status" value="1"/>
</dbReference>
<reference evidence="2" key="2">
    <citation type="submission" date="2024-07" db="EMBL/GenBank/DDBJ databases">
        <title>Streptomyces haneummycinica sp. nov., a new antibiotic-producing actinobacterium isolated from marine sediment.</title>
        <authorList>
            <person name="Uemura M."/>
            <person name="Hamada M."/>
            <person name="Hirano S."/>
            <person name="Kobayashi K."/>
            <person name="Ohshiro T."/>
            <person name="Kobayashi T."/>
            <person name="Terahara T."/>
        </authorList>
    </citation>
    <scope>NUCLEOTIDE SEQUENCE</scope>
    <source>
        <strain evidence="2">KM77-8</strain>
    </source>
</reference>
<dbReference type="Pfam" id="PF01909">
    <property type="entry name" value="NTP_transf_2"/>
    <property type="match status" value="1"/>
</dbReference>
<dbReference type="AlphaFoldDB" id="A0AAT9HP46"/>